<evidence type="ECO:0000256" key="1">
    <source>
        <dbReference type="ARBA" id="ARBA00022553"/>
    </source>
</evidence>
<dbReference type="AlphaFoldDB" id="A0A1H3ZHE7"/>
<dbReference type="PANTHER" id="PTHR44591">
    <property type="entry name" value="STRESS RESPONSE REGULATOR PROTEIN 1"/>
    <property type="match status" value="1"/>
</dbReference>
<dbReference type="PROSITE" id="PS50110">
    <property type="entry name" value="RESPONSE_REGULATORY"/>
    <property type="match status" value="1"/>
</dbReference>
<dbReference type="SUPFAM" id="SSF52172">
    <property type="entry name" value="CheY-like"/>
    <property type="match status" value="1"/>
</dbReference>
<dbReference type="InterPro" id="IPR050595">
    <property type="entry name" value="Bact_response_regulator"/>
</dbReference>
<feature type="modified residue" description="4-aspartylphosphate" evidence="2">
    <location>
        <position position="57"/>
    </location>
</feature>
<protein>
    <submittedName>
        <fullName evidence="4">Response regulator receiver domain-containing protein</fullName>
    </submittedName>
</protein>
<dbReference type="Proteomes" id="UP000198773">
    <property type="component" value="Unassembled WGS sequence"/>
</dbReference>
<gene>
    <name evidence="4" type="ORF">SAMN04488051_102188</name>
</gene>
<dbReference type="OrthoDB" id="5768548at2"/>
<dbReference type="InterPro" id="IPR011006">
    <property type="entry name" value="CheY-like_superfamily"/>
</dbReference>
<accession>A0A1H3ZHE7</accession>
<dbReference type="Gene3D" id="3.40.50.2300">
    <property type="match status" value="1"/>
</dbReference>
<dbReference type="GO" id="GO:0000160">
    <property type="term" value="P:phosphorelay signal transduction system"/>
    <property type="evidence" value="ECO:0007669"/>
    <property type="project" value="InterPro"/>
</dbReference>
<dbReference type="InterPro" id="IPR001789">
    <property type="entry name" value="Sig_transdc_resp-reg_receiver"/>
</dbReference>
<evidence type="ECO:0000313" key="4">
    <source>
        <dbReference type="EMBL" id="SEA23077.1"/>
    </source>
</evidence>
<evidence type="ECO:0000259" key="3">
    <source>
        <dbReference type="PROSITE" id="PS50110"/>
    </source>
</evidence>
<dbReference type="PANTHER" id="PTHR44591:SF3">
    <property type="entry name" value="RESPONSE REGULATORY DOMAIN-CONTAINING PROTEIN"/>
    <property type="match status" value="1"/>
</dbReference>
<dbReference type="RefSeq" id="WP_091340184.1">
    <property type="nucleotide sequence ID" value="NZ_FNRM01000002.1"/>
</dbReference>
<reference evidence="4 5" key="1">
    <citation type="submission" date="2016-10" db="EMBL/GenBank/DDBJ databases">
        <authorList>
            <person name="de Groot N.N."/>
        </authorList>
    </citation>
    <scope>NUCLEOTIDE SEQUENCE [LARGE SCALE GENOMIC DNA]</scope>
    <source>
        <strain evidence="4 5">CGMCC 1.3430</strain>
    </source>
</reference>
<organism evidence="4 5">
    <name type="scientific">Alkalimonas amylolytica</name>
    <dbReference type="NCBI Taxonomy" id="152573"/>
    <lineage>
        <taxon>Bacteria</taxon>
        <taxon>Pseudomonadati</taxon>
        <taxon>Pseudomonadota</taxon>
        <taxon>Gammaproteobacteria</taxon>
        <taxon>Alkalimonas</taxon>
    </lineage>
</organism>
<name>A0A1H3ZHE7_ALKAM</name>
<proteinExistence type="predicted"/>
<dbReference type="Pfam" id="PF00072">
    <property type="entry name" value="Response_reg"/>
    <property type="match status" value="1"/>
</dbReference>
<evidence type="ECO:0000256" key="2">
    <source>
        <dbReference type="PROSITE-ProRule" id="PRU00169"/>
    </source>
</evidence>
<dbReference type="EMBL" id="FNRM01000002">
    <property type="protein sequence ID" value="SEA23077.1"/>
    <property type="molecule type" value="Genomic_DNA"/>
</dbReference>
<dbReference type="SMART" id="SM00448">
    <property type="entry name" value="REC"/>
    <property type="match status" value="1"/>
</dbReference>
<feature type="domain" description="Response regulatory" evidence="3">
    <location>
        <begin position="7"/>
        <end position="126"/>
    </location>
</feature>
<keyword evidence="5" id="KW-1185">Reference proteome</keyword>
<dbReference type="STRING" id="152573.SAMN04488051_102188"/>
<keyword evidence="1 2" id="KW-0597">Phosphoprotein</keyword>
<evidence type="ECO:0000313" key="5">
    <source>
        <dbReference type="Proteomes" id="UP000198773"/>
    </source>
</evidence>
<sequence length="324" mass="37441">MLQRSYTILVVDDVTLMCDFLYGAVNRIPNCSALKALDGKTALELLEESTVDMLITDLEIKAPDGLELIKRIRAGKLPTAHDIPILIFSGNAYLAQVQQSIAYDVNDFLVKPLSFDALGKKVLHHLTHEKFIQPAHHYAHLYQKELDQPKEPPKEPSRKVSASIVRQAPPQEETGYLPAADDETTLQKEKDFLNWPEDSTTGIYQLDRRLKKFAFNLSCFHNVFVKDCKLVAMEAERKRTCEAIDYLNYVVKNLQKREGRPEFWHQFKVQLIKLNKLGQQLEQADLRHNSLVLDLLKRFSYWWMQTINRPLVQKLTTTVEKLHD</sequence>